<dbReference type="GO" id="GO:0015344">
    <property type="term" value="F:siderophore uptake transmembrane transporter activity"/>
    <property type="evidence" value="ECO:0007669"/>
    <property type="project" value="TreeGrafter"/>
</dbReference>
<evidence type="ECO:0000256" key="2">
    <source>
        <dbReference type="ARBA" id="ARBA00022448"/>
    </source>
</evidence>
<evidence type="ECO:0000256" key="3">
    <source>
        <dbReference type="ARBA" id="ARBA00022452"/>
    </source>
</evidence>
<gene>
    <name evidence="10" type="ORF">EAH81_24335</name>
</gene>
<dbReference type="Pfam" id="PF07715">
    <property type="entry name" value="Plug"/>
    <property type="match status" value="1"/>
</dbReference>
<dbReference type="PANTHER" id="PTHR30069:SF36">
    <property type="entry name" value="BLL6948 PROTEIN"/>
    <property type="match status" value="1"/>
</dbReference>
<feature type="chain" id="PRO_5021205541" evidence="8">
    <location>
        <begin position="22"/>
        <end position="751"/>
    </location>
</feature>
<keyword evidence="3 7" id="KW-1134">Transmembrane beta strand</keyword>
<feature type="signal peptide" evidence="8">
    <location>
        <begin position="1"/>
        <end position="21"/>
    </location>
</feature>
<dbReference type="GO" id="GO:0009279">
    <property type="term" value="C:cell outer membrane"/>
    <property type="evidence" value="ECO:0007669"/>
    <property type="project" value="UniProtKB-SubCell"/>
</dbReference>
<proteinExistence type="inferred from homology"/>
<sequence>MTTIKNTIVFLVLMISVASVAQKKESGMQTFLKDTDSKFPIGNALIEYNHGNIHTHSEPDGSFKLHIQSYPDTLVISHEGYDQKKLVVNSNTEYENKVVFLQRKPIEISEIIINHTSFLSDITKVDLNKFPVNSAQDLLRKVPGLFIAQHAGGGKAEQIFLRGFDADHGTDVSVNVDGMPVNIVSHAHGQGYSDLHFVIPETINNIDFGKGAYYADRGDFNTAGYVDFKTYSSLKNSMIKLEAGSFNTKRILGMFNIINDPNNKKNFYIATEYNYTDGPFDVKQNFNRLNIFGKYNQWITDNDYFNIQFSTFNSSWNASGQNPERAVNEGIIDRWGSIDPTEGGSTSRTNIQMNFKHIISPSERIEAMGWFSKYNFNLYSDFTFFLNDPIHGDEIQQKDGRNIYGSEFKHIKNFTLSNSSMELISGIGFRNDNIGTLQLNHVYHRDLLLDKKMDDTGVETNLHAYSELIWKTGKWTVAPALRLDHFIFNMHNLLDQEQLPSGQSSEATRLSPKLNLSYASSDKVVWLLKTGMGFHSNDMRAVIPQNGLNTLPYSLGADFGTRLHPFKSLIITPTIWYLFLQQEFVYVGDDAVVEPSGKSKRYGFDLGIRYQPFPNLYVNADINYSHARLIEEPKGEDYIPLAPILTSTGSINWDFSKGFSIGMQYRYLGDRPAVEDNSLRTKPYLVNDLILSYTRAKWGANLQVNNLFNVKWNEAQFATETQLKNEAVPITDITYTPGSPFGIKLGLFYKF</sequence>
<accession>A0A502EA07</accession>
<keyword evidence="6 7" id="KW-0998">Cell outer membrane</keyword>
<evidence type="ECO:0000256" key="1">
    <source>
        <dbReference type="ARBA" id="ARBA00004571"/>
    </source>
</evidence>
<keyword evidence="4 7" id="KW-0812">Transmembrane</keyword>
<evidence type="ECO:0000313" key="10">
    <source>
        <dbReference type="EMBL" id="TPG33261.1"/>
    </source>
</evidence>
<keyword evidence="8" id="KW-0732">Signal</keyword>
<evidence type="ECO:0000256" key="4">
    <source>
        <dbReference type="ARBA" id="ARBA00022692"/>
    </source>
</evidence>
<reference evidence="10 11" key="1">
    <citation type="journal article" date="2019" name="Environ. Microbiol.">
        <title>Species interactions and distinct microbial communities in high Arctic permafrost affected cryosols are associated with the CH4 and CO2 gas fluxes.</title>
        <authorList>
            <person name="Altshuler I."/>
            <person name="Hamel J."/>
            <person name="Turney S."/>
            <person name="Magnuson E."/>
            <person name="Levesque R."/>
            <person name="Greer C."/>
            <person name="Whyte L.G."/>
        </authorList>
    </citation>
    <scope>NUCLEOTIDE SEQUENCE [LARGE SCALE GENOMIC DNA]</scope>
    <source>
        <strain evidence="10 11">42</strain>
    </source>
</reference>
<keyword evidence="10" id="KW-0675">Receptor</keyword>
<organism evidence="10 11">
    <name type="scientific">Flavobacterium pectinovorum</name>
    <dbReference type="NCBI Taxonomy" id="29533"/>
    <lineage>
        <taxon>Bacteria</taxon>
        <taxon>Pseudomonadati</taxon>
        <taxon>Bacteroidota</taxon>
        <taxon>Flavobacteriia</taxon>
        <taxon>Flavobacteriales</taxon>
        <taxon>Flavobacteriaceae</taxon>
        <taxon>Flavobacterium</taxon>
    </lineage>
</organism>
<dbReference type="PANTHER" id="PTHR30069">
    <property type="entry name" value="TONB-DEPENDENT OUTER MEMBRANE RECEPTOR"/>
    <property type="match status" value="1"/>
</dbReference>
<comment type="subcellular location">
    <subcellularLocation>
        <location evidence="1 7">Cell outer membrane</location>
        <topology evidence="1 7">Multi-pass membrane protein</topology>
    </subcellularLocation>
</comment>
<keyword evidence="11" id="KW-1185">Reference proteome</keyword>
<protein>
    <submittedName>
        <fullName evidence="10">TonB-dependent receptor</fullName>
    </submittedName>
</protein>
<evidence type="ECO:0000259" key="9">
    <source>
        <dbReference type="Pfam" id="PF07715"/>
    </source>
</evidence>
<evidence type="ECO:0000256" key="7">
    <source>
        <dbReference type="PROSITE-ProRule" id="PRU01360"/>
    </source>
</evidence>
<dbReference type="InterPro" id="IPR039426">
    <property type="entry name" value="TonB-dep_rcpt-like"/>
</dbReference>
<evidence type="ECO:0000256" key="6">
    <source>
        <dbReference type="ARBA" id="ARBA00023237"/>
    </source>
</evidence>
<dbReference type="PROSITE" id="PS52016">
    <property type="entry name" value="TONB_DEPENDENT_REC_3"/>
    <property type="match status" value="1"/>
</dbReference>
<dbReference type="SUPFAM" id="SSF56935">
    <property type="entry name" value="Porins"/>
    <property type="match status" value="1"/>
</dbReference>
<dbReference type="Gene3D" id="2.40.170.20">
    <property type="entry name" value="TonB-dependent receptor, beta-barrel domain"/>
    <property type="match status" value="1"/>
</dbReference>
<keyword evidence="2 7" id="KW-0813">Transport</keyword>
<evidence type="ECO:0000313" key="11">
    <source>
        <dbReference type="Proteomes" id="UP000319700"/>
    </source>
</evidence>
<dbReference type="RefSeq" id="WP_140511531.1">
    <property type="nucleotide sequence ID" value="NZ_RCZH01000022.1"/>
</dbReference>
<dbReference type="InterPro" id="IPR036942">
    <property type="entry name" value="Beta-barrel_TonB_sf"/>
</dbReference>
<keyword evidence="5 7" id="KW-0472">Membrane</keyword>
<dbReference type="Gene3D" id="2.170.130.10">
    <property type="entry name" value="TonB-dependent receptor, plug domain"/>
    <property type="match status" value="1"/>
</dbReference>
<dbReference type="OrthoDB" id="99480at2"/>
<feature type="domain" description="TonB-dependent receptor plug" evidence="9">
    <location>
        <begin position="120"/>
        <end position="224"/>
    </location>
</feature>
<comment type="similarity">
    <text evidence="7">Belongs to the TonB-dependent receptor family.</text>
</comment>
<evidence type="ECO:0000256" key="5">
    <source>
        <dbReference type="ARBA" id="ARBA00023136"/>
    </source>
</evidence>
<dbReference type="GO" id="GO:0044718">
    <property type="term" value="P:siderophore transmembrane transport"/>
    <property type="evidence" value="ECO:0007669"/>
    <property type="project" value="TreeGrafter"/>
</dbReference>
<comment type="caution">
    <text evidence="10">The sequence shown here is derived from an EMBL/GenBank/DDBJ whole genome shotgun (WGS) entry which is preliminary data.</text>
</comment>
<evidence type="ECO:0000256" key="8">
    <source>
        <dbReference type="SAM" id="SignalP"/>
    </source>
</evidence>
<name>A0A502EA07_9FLAO</name>
<dbReference type="Proteomes" id="UP000319700">
    <property type="component" value="Unassembled WGS sequence"/>
</dbReference>
<dbReference type="InterPro" id="IPR012910">
    <property type="entry name" value="Plug_dom"/>
</dbReference>
<dbReference type="EMBL" id="RCZH01000022">
    <property type="protein sequence ID" value="TPG33261.1"/>
    <property type="molecule type" value="Genomic_DNA"/>
</dbReference>
<dbReference type="InterPro" id="IPR037066">
    <property type="entry name" value="Plug_dom_sf"/>
</dbReference>
<dbReference type="AlphaFoldDB" id="A0A502EA07"/>